<evidence type="ECO:0000313" key="2">
    <source>
        <dbReference type="EMBL" id="RRT70827.1"/>
    </source>
</evidence>
<name>A0A427A3J3_ENSVE</name>
<gene>
    <name evidence="2" type="ORF">B296_00035426</name>
</gene>
<feature type="region of interest" description="Disordered" evidence="1">
    <location>
        <begin position="33"/>
        <end position="53"/>
    </location>
</feature>
<proteinExistence type="predicted"/>
<dbReference type="Proteomes" id="UP000287651">
    <property type="component" value="Unassembled WGS sequence"/>
</dbReference>
<comment type="caution">
    <text evidence="2">The sequence shown here is derived from an EMBL/GenBank/DDBJ whole genome shotgun (WGS) entry which is preliminary data.</text>
</comment>
<reference evidence="2 3" key="1">
    <citation type="journal article" date="2014" name="Agronomy (Basel)">
        <title>A Draft Genome Sequence for Ensete ventricosum, the Drought-Tolerant Tree Against Hunger.</title>
        <authorList>
            <person name="Harrison J."/>
            <person name="Moore K.A."/>
            <person name="Paszkiewicz K."/>
            <person name="Jones T."/>
            <person name="Grant M."/>
            <person name="Ambacheew D."/>
            <person name="Muzemil S."/>
            <person name="Studholme D.J."/>
        </authorList>
    </citation>
    <scope>NUCLEOTIDE SEQUENCE [LARGE SCALE GENOMIC DNA]</scope>
</reference>
<accession>A0A427A3J3</accession>
<protein>
    <submittedName>
        <fullName evidence="2">Uncharacterized protein</fullName>
    </submittedName>
</protein>
<sequence length="214" mass="24602">MTTAISFARLQEERLNQDARRTKVTTRLVAYRPSTPSTISRPSQPKELTREEHRDRAARGLCRYYYESWSHVYRCMKGRLLRIEPKHEEEDLEEENTKEGQHLAECMTHSLADYTNLQTMKVEGSHKQQPVTILTNTKSSNNLMNSKGKQVILNGKPLPEVPPPTKPATAFDAALLDLGLLPQLSYERTTLPEVFPVDDLRSTVDDRKIELLLW</sequence>
<evidence type="ECO:0000313" key="3">
    <source>
        <dbReference type="Proteomes" id="UP000287651"/>
    </source>
</evidence>
<dbReference type="AlphaFoldDB" id="A0A427A3J3"/>
<feature type="compositionally biased region" description="Low complexity" evidence="1">
    <location>
        <begin position="33"/>
        <end position="45"/>
    </location>
</feature>
<organism evidence="2 3">
    <name type="scientific">Ensete ventricosum</name>
    <name type="common">Abyssinian banana</name>
    <name type="synonym">Musa ensete</name>
    <dbReference type="NCBI Taxonomy" id="4639"/>
    <lineage>
        <taxon>Eukaryota</taxon>
        <taxon>Viridiplantae</taxon>
        <taxon>Streptophyta</taxon>
        <taxon>Embryophyta</taxon>
        <taxon>Tracheophyta</taxon>
        <taxon>Spermatophyta</taxon>
        <taxon>Magnoliopsida</taxon>
        <taxon>Liliopsida</taxon>
        <taxon>Zingiberales</taxon>
        <taxon>Musaceae</taxon>
        <taxon>Ensete</taxon>
    </lineage>
</organism>
<evidence type="ECO:0000256" key="1">
    <source>
        <dbReference type="SAM" id="MobiDB-lite"/>
    </source>
</evidence>
<dbReference type="EMBL" id="AMZH03003892">
    <property type="protein sequence ID" value="RRT70827.1"/>
    <property type="molecule type" value="Genomic_DNA"/>
</dbReference>